<sequence length="547" mass="63275">MLLENMLCSKTYTHNLNAKNKPKRGNDFEQILKEMKEYPNASIEICIDKENVVQAIYFQTEEMRKTFAAFPELLFIDATYKLNDLRMPVYVMLVKDGNGESEIVCIWIVNQEDNQTITKMMESFKKHNGDWEKVECIISDKDMTERQVLKKQLPQADLQFCLFHVLKAMRREITAEKLGISQAERQLALEILTKIVYSKTEASYQELKKQLKDSTPKSVYDYFEKNWDAIRMEWVEGLKSGSCNFLNRTNNRLESINAKLKSVVTRYSDMASFFQDLMKCIASLKTEQNQRAVNTICKTPLTSYRTESHKEYGKLLTPFSYSYVKKELDKAEQAEVLMLDGGSVRIKIGQTETELAENNCKCTFFTSMKLPCRHIIASKKHAGKSLYDETLCADRWQVRHYKKSHRVLNPSTGNPLSEDHSLLELSVLKSCNKVPWQSKRNIERLSKLCKVLPEQMSHFGTDHFLANMETLKRLQTQLAVGRRIALKDDAAQQDWSLALLLNCFLEMKEVESALRGVLAEEEMVEVHPEFVPMKVLDQSVSINQIKK</sequence>
<dbReference type="PROSITE" id="PS50966">
    <property type="entry name" value="ZF_SWIM"/>
    <property type="match status" value="1"/>
</dbReference>
<dbReference type="GO" id="GO:0008270">
    <property type="term" value="F:zinc ion binding"/>
    <property type="evidence" value="ECO:0007669"/>
    <property type="project" value="InterPro"/>
</dbReference>
<dbReference type="EMBL" id="CACRXK020000703">
    <property type="protein sequence ID" value="CAB3984164.1"/>
    <property type="molecule type" value="Genomic_DNA"/>
</dbReference>
<comment type="caution">
    <text evidence="1">The sequence shown here is derived from an EMBL/GenBank/DDBJ whole genome shotgun (WGS) entry which is preliminary data.</text>
</comment>
<gene>
    <name evidence="1" type="ORF">PACLA_8A029469</name>
</gene>
<evidence type="ECO:0000313" key="1">
    <source>
        <dbReference type="EMBL" id="CAB3984164.1"/>
    </source>
</evidence>
<dbReference type="AlphaFoldDB" id="A0A7D9HME3"/>
<keyword evidence="2" id="KW-1185">Reference proteome</keyword>
<dbReference type="Pfam" id="PF04434">
    <property type="entry name" value="SWIM"/>
    <property type="match status" value="1"/>
</dbReference>
<reference evidence="1" key="1">
    <citation type="submission" date="2020-04" db="EMBL/GenBank/DDBJ databases">
        <authorList>
            <person name="Alioto T."/>
            <person name="Alioto T."/>
            <person name="Gomez Garrido J."/>
        </authorList>
    </citation>
    <scope>NUCLEOTIDE SEQUENCE</scope>
    <source>
        <strain evidence="1">A484AB</strain>
    </source>
</reference>
<organism evidence="1 2">
    <name type="scientific">Paramuricea clavata</name>
    <name type="common">Red gorgonian</name>
    <name type="synonym">Violescent sea-whip</name>
    <dbReference type="NCBI Taxonomy" id="317549"/>
    <lineage>
        <taxon>Eukaryota</taxon>
        <taxon>Metazoa</taxon>
        <taxon>Cnidaria</taxon>
        <taxon>Anthozoa</taxon>
        <taxon>Octocorallia</taxon>
        <taxon>Malacalcyonacea</taxon>
        <taxon>Plexauridae</taxon>
        <taxon>Paramuricea</taxon>
    </lineage>
</organism>
<dbReference type="Proteomes" id="UP001152795">
    <property type="component" value="Unassembled WGS sequence"/>
</dbReference>
<protein>
    <submittedName>
        <fullName evidence="1">Zinc finger SWIM domain-containing 3-like</fullName>
    </submittedName>
</protein>
<accession>A0A7D9HME3</accession>
<dbReference type="InterPro" id="IPR048324">
    <property type="entry name" value="ZSWIM1-3_RNaseH-like"/>
</dbReference>
<dbReference type="InterPro" id="IPR052579">
    <property type="entry name" value="Zinc_finger_SWIM"/>
</dbReference>
<dbReference type="PANTHER" id="PTHR31569:SF4">
    <property type="entry name" value="SWIM-TYPE DOMAIN-CONTAINING PROTEIN"/>
    <property type="match status" value="1"/>
</dbReference>
<name>A0A7D9HME3_PARCT</name>
<dbReference type="OrthoDB" id="5976446at2759"/>
<proteinExistence type="predicted"/>
<dbReference type="InterPro" id="IPR007527">
    <property type="entry name" value="Znf_SWIM"/>
</dbReference>
<dbReference type="PANTHER" id="PTHR31569">
    <property type="entry name" value="SWIM-TYPE DOMAIN-CONTAINING PROTEIN"/>
    <property type="match status" value="1"/>
</dbReference>
<dbReference type="Pfam" id="PF21056">
    <property type="entry name" value="ZSWIM1-3_RNaseH-like"/>
    <property type="match status" value="1"/>
</dbReference>
<evidence type="ECO:0000313" key="2">
    <source>
        <dbReference type="Proteomes" id="UP001152795"/>
    </source>
</evidence>